<dbReference type="STRING" id="537013.CLOSTMETH_01976"/>
<name>C0EDP8_9FIRM</name>
<dbReference type="Proteomes" id="UP000003340">
    <property type="component" value="Unassembled WGS sequence"/>
</dbReference>
<dbReference type="Pfam" id="PF02082">
    <property type="entry name" value="Rrf2"/>
    <property type="match status" value="1"/>
</dbReference>
<dbReference type="InterPro" id="IPR000944">
    <property type="entry name" value="Tscrpt_reg_Rrf2"/>
</dbReference>
<gene>
    <name evidence="1" type="ORF">CLOSTMETH_01976</name>
</gene>
<sequence length="153" mass="16411">MKISSRFTVAVHCLLFISCSDEKITSEKLAASVNTNPVVIRKVLGKLKKAGLIEVYSGTGGAALLKPASSITLLDIFHAADVVDDNQLFSLHDPNLECAVGKEVLPLLSNPLKTAQQALESSLEKTTLADLLDQLNRKPVRSVSRSSISTVLL</sequence>
<evidence type="ECO:0000313" key="1">
    <source>
        <dbReference type="EMBL" id="EEG30395.1"/>
    </source>
</evidence>
<evidence type="ECO:0000313" key="2">
    <source>
        <dbReference type="Proteomes" id="UP000003340"/>
    </source>
</evidence>
<dbReference type="PANTHER" id="PTHR33221:SF15">
    <property type="entry name" value="HTH-TYPE TRANSCRIPTIONAL REGULATOR YWGB-RELATED"/>
    <property type="match status" value="1"/>
</dbReference>
<dbReference type="PANTHER" id="PTHR33221">
    <property type="entry name" value="WINGED HELIX-TURN-HELIX TRANSCRIPTIONAL REGULATOR, RRF2 FAMILY"/>
    <property type="match status" value="1"/>
</dbReference>
<comment type="caution">
    <text evidence="1">The sequence shown here is derived from an EMBL/GenBank/DDBJ whole genome shotgun (WGS) entry which is preliminary data.</text>
</comment>
<dbReference type="PROSITE" id="PS51197">
    <property type="entry name" value="HTH_RRF2_2"/>
    <property type="match status" value="1"/>
</dbReference>
<accession>C0EDP8</accession>
<dbReference type="GO" id="GO:0005829">
    <property type="term" value="C:cytosol"/>
    <property type="evidence" value="ECO:0007669"/>
    <property type="project" value="TreeGrafter"/>
</dbReference>
<dbReference type="PROSITE" id="PS51257">
    <property type="entry name" value="PROKAR_LIPOPROTEIN"/>
    <property type="match status" value="1"/>
</dbReference>
<proteinExistence type="predicted"/>
<dbReference type="InterPro" id="IPR036390">
    <property type="entry name" value="WH_DNA-bd_sf"/>
</dbReference>
<dbReference type="EMBL" id="ACEC01000065">
    <property type="protein sequence ID" value="EEG30395.1"/>
    <property type="molecule type" value="Genomic_DNA"/>
</dbReference>
<protein>
    <submittedName>
        <fullName evidence="1">Transcriptional regulator, Rrf2 family</fullName>
    </submittedName>
</protein>
<dbReference type="Gene3D" id="1.10.10.10">
    <property type="entry name" value="Winged helix-like DNA-binding domain superfamily/Winged helix DNA-binding domain"/>
    <property type="match status" value="1"/>
</dbReference>
<dbReference type="HOGENOM" id="CLU_107144_4_2_9"/>
<dbReference type="GO" id="GO:0003700">
    <property type="term" value="F:DNA-binding transcription factor activity"/>
    <property type="evidence" value="ECO:0007669"/>
    <property type="project" value="TreeGrafter"/>
</dbReference>
<dbReference type="AlphaFoldDB" id="C0EDP8"/>
<organism evidence="1 2">
    <name type="scientific">[Clostridium] methylpentosum DSM 5476</name>
    <dbReference type="NCBI Taxonomy" id="537013"/>
    <lineage>
        <taxon>Bacteria</taxon>
        <taxon>Bacillati</taxon>
        <taxon>Bacillota</taxon>
        <taxon>Clostridia</taxon>
        <taxon>Eubacteriales</taxon>
        <taxon>Oscillospiraceae</taxon>
        <taxon>Oscillospiraceae incertae sedis</taxon>
    </lineage>
</organism>
<dbReference type="InterPro" id="IPR036388">
    <property type="entry name" value="WH-like_DNA-bd_sf"/>
</dbReference>
<dbReference type="eggNOG" id="COG1959">
    <property type="taxonomic scope" value="Bacteria"/>
</dbReference>
<reference evidence="1 2" key="2">
    <citation type="submission" date="2009-02" db="EMBL/GenBank/DDBJ databases">
        <title>Draft genome sequence of Clostridium methylpentosum (DSM 5476).</title>
        <authorList>
            <person name="Sudarsanam P."/>
            <person name="Ley R."/>
            <person name="Guruge J."/>
            <person name="Turnbaugh P.J."/>
            <person name="Mahowald M."/>
            <person name="Liep D."/>
            <person name="Gordon J."/>
        </authorList>
    </citation>
    <scope>NUCLEOTIDE SEQUENCE [LARGE SCALE GENOMIC DNA]</scope>
    <source>
        <strain evidence="1 2">DSM 5476</strain>
    </source>
</reference>
<dbReference type="SUPFAM" id="SSF46785">
    <property type="entry name" value="Winged helix' DNA-binding domain"/>
    <property type="match status" value="1"/>
</dbReference>
<reference evidence="1 2" key="1">
    <citation type="submission" date="2009-01" db="EMBL/GenBank/DDBJ databases">
        <authorList>
            <person name="Fulton L."/>
            <person name="Clifton S."/>
            <person name="Fulton B."/>
            <person name="Xu J."/>
            <person name="Minx P."/>
            <person name="Pepin K.H."/>
            <person name="Johnson M."/>
            <person name="Bhonagiri V."/>
            <person name="Nash W.E."/>
            <person name="Mardis E.R."/>
            <person name="Wilson R.K."/>
        </authorList>
    </citation>
    <scope>NUCLEOTIDE SEQUENCE [LARGE SCALE GENOMIC DNA]</scope>
    <source>
        <strain evidence="1 2">DSM 5476</strain>
    </source>
</reference>
<keyword evidence="2" id="KW-1185">Reference proteome</keyword>